<feature type="transmembrane region" description="Helical" evidence="10">
    <location>
        <begin position="12"/>
        <end position="31"/>
    </location>
</feature>
<dbReference type="Gene3D" id="1.20.1640.10">
    <property type="entry name" value="Multidrug efflux transporter AcrB transmembrane domain"/>
    <property type="match status" value="1"/>
</dbReference>
<comment type="subcellular location">
    <subcellularLocation>
        <location evidence="1 10">Cell membrane</location>
        <topology evidence="1 10">Multi-pass membrane protein</topology>
    </subcellularLocation>
</comment>
<evidence type="ECO:0000256" key="5">
    <source>
        <dbReference type="ARBA" id="ARBA00022692"/>
    </source>
</evidence>
<keyword evidence="9 10" id="KW-0472">Membrane</keyword>
<dbReference type="GO" id="GO:0043952">
    <property type="term" value="P:protein transport by the Sec complex"/>
    <property type="evidence" value="ECO:0007669"/>
    <property type="project" value="UniProtKB-UniRule"/>
</dbReference>
<evidence type="ECO:0000313" key="12">
    <source>
        <dbReference type="EMBL" id="MBO8457333.1"/>
    </source>
</evidence>
<evidence type="ECO:0000256" key="4">
    <source>
        <dbReference type="ARBA" id="ARBA00022519"/>
    </source>
</evidence>
<dbReference type="InterPro" id="IPR055344">
    <property type="entry name" value="SecD_SecF_C_bact"/>
</dbReference>
<comment type="caution">
    <text evidence="12">The sequence shown here is derived from an EMBL/GenBank/DDBJ whole genome shotgun (WGS) entry which is preliminary data.</text>
</comment>
<dbReference type="NCBIfam" id="TIGR00966">
    <property type="entry name" value="transloc_SecF"/>
    <property type="match status" value="1"/>
</dbReference>
<dbReference type="PROSITE" id="PS50156">
    <property type="entry name" value="SSD"/>
    <property type="match status" value="1"/>
</dbReference>
<protein>
    <recommendedName>
        <fullName evidence="10">Protein-export membrane protein SecF</fullName>
    </recommendedName>
</protein>
<sequence>MKKVVKFSKAFVPAVILSLVLIIVSIVGYFTKGFNYGLDFRSGLIQEVRIADIAASVTYVGPATVTLGLDSGSVYIVSTGSNTGNTTYTYTFEQYPTVADFAGAVNGMEGFNVEYSQGEIPMSALFIDVEKVTRLTGEPYYVYYVPADAELITSDDVRAALEGVEGVAVQNIGTEEDRTYQIRVAEKDSNFSGSNELRSAVKSSLERAFGENSIVIVKSDFVGAQYSQSLGTKVVLLLIGTILLIWLYATIRFRWDFALGAILALIHDVLIMTGFIVWTGMEFSSTTIAAYLTILGYSINDTIVIYDRIRENTRILPSISFKERLDISLSETLSRTILTTVTTLLAVVSLYVFTTGSMKDFALALIVGMISGTYSTVFIASAFISFTSKFVKSKVVKDENLQAGITV</sequence>
<dbReference type="GO" id="GO:0065002">
    <property type="term" value="P:intracellular protein transmembrane transport"/>
    <property type="evidence" value="ECO:0007669"/>
    <property type="project" value="UniProtKB-UniRule"/>
</dbReference>
<organism evidence="12 13">
    <name type="scientific">Candidatus Gallitreponema excrementavium</name>
    <dbReference type="NCBI Taxonomy" id="2840840"/>
    <lineage>
        <taxon>Bacteria</taxon>
        <taxon>Pseudomonadati</taxon>
        <taxon>Spirochaetota</taxon>
        <taxon>Spirochaetia</taxon>
        <taxon>Spirochaetales</taxon>
        <taxon>Candidatus Gallitreponema</taxon>
    </lineage>
</organism>
<dbReference type="GO" id="GO:0015450">
    <property type="term" value="F:protein-transporting ATPase activity"/>
    <property type="evidence" value="ECO:0007669"/>
    <property type="project" value="InterPro"/>
</dbReference>
<evidence type="ECO:0000256" key="7">
    <source>
        <dbReference type="ARBA" id="ARBA00022989"/>
    </source>
</evidence>
<keyword evidence="6 10" id="KW-0653">Protein transport</keyword>
<evidence type="ECO:0000313" key="13">
    <source>
        <dbReference type="Proteomes" id="UP000823638"/>
    </source>
</evidence>
<comment type="subunit">
    <text evidence="10">Forms a complex with SecD. Part of the essential Sec protein translocation apparatus which comprises SecA, SecYEG and auxiliary proteins SecDF. Other proteins may also be involved.</text>
</comment>
<evidence type="ECO:0000256" key="3">
    <source>
        <dbReference type="ARBA" id="ARBA00022475"/>
    </source>
</evidence>
<feature type="domain" description="SSD" evidence="11">
    <location>
        <begin position="212"/>
        <end position="386"/>
    </location>
</feature>
<keyword evidence="5 10" id="KW-0812">Transmembrane</keyword>
<gene>
    <name evidence="10 12" type="primary">secF</name>
    <name evidence="12" type="ORF">IAA81_03790</name>
</gene>
<feature type="transmembrane region" description="Helical" evidence="10">
    <location>
        <begin position="332"/>
        <end position="355"/>
    </location>
</feature>
<feature type="transmembrane region" description="Helical" evidence="10">
    <location>
        <begin position="257"/>
        <end position="278"/>
    </location>
</feature>
<dbReference type="InterPro" id="IPR022646">
    <property type="entry name" value="SecD/SecF_CS"/>
</dbReference>
<keyword evidence="3 10" id="KW-1003">Cell membrane</keyword>
<dbReference type="EMBL" id="JADIMM010000054">
    <property type="protein sequence ID" value="MBO8457333.1"/>
    <property type="molecule type" value="Genomic_DNA"/>
</dbReference>
<comment type="similarity">
    <text evidence="10">Belongs to the SecD/SecF family. SecF subfamily.</text>
</comment>
<dbReference type="PANTHER" id="PTHR30081">
    <property type="entry name" value="PROTEIN-EXPORT MEMBRANE PROTEIN SEC"/>
    <property type="match status" value="1"/>
</dbReference>
<reference evidence="12" key="1">
    <citation type="submission" date="2020-10" db="EMBL/GenBank/DDBJ databases">
        <authorList>
            <person name="Gilroy R."/>
        </authorList>
    </citation>
    <scope>NUCLEOTIDE SEQUENCE</scope>
    <source>
        <strain evidence="12">10532</strain>
    </source>
</reference>
<feature type="transmembrane region" description="Helical" evidence="10">
    <location>
        <begin position="234"/>
        <end position="251"/>
    </location>
</feature>
<evidence type="ECO:0000256" key="2">
    <source>
        <dbReference type="ARBA" id="ARBA00022448"/>
    </source>
</evidence>
<evidence type="ECO:0000256" key="10">
    <source>
        <dbReference type="HAMAP-Rule" id="MF_01464"/>
    </source>
</evidence>
<reference evidence="12" key="2">
    <citation type="journal article" date="2021" name="PeerJ">
        <title>Extensive microbial diversity within the chicken gut microbiome revealed by metagenomics and culture.</title>
        <authorList>
            <person name="Gilroy R."/>
            <person name="Ravi A."/>
            <person name="Getino M."/>
            <person name="Pursley I."/>
            <person name="Horton D.L."/>
            <person name="Alikhan N.F."/>
            <person name="Baker D."/>
            <person name="Gharbi K."/>
            <person name="Hall N."/>
            <person name="Watson M."/>
            <person name="Adriaenssens E.M."/>
            <person name="Foster-Nyarko E."/>
            <person name="Jarju S."/>
            <person name="Secka A."/>
            <person name="Antonio M."/>
            <person name="Oren A."/>
            <person name="Chaudhuri R.R."/>
            <person name="La Ragione R."/>
            <person name="Hildebrand F."/>
            <person name="Pallen M.J."/>
        </authorList>
    </citation>
    <scope>NUCLEOTIDE SEQUENCE</scope>
    <source>
        <strain evidence="12">10532</strain>
    </source>
</reference>
<evidence type="ECO:0000256" key="1">
    <source>
        <dbReference type="ARBA" id="ARBA00004651"/>
    </source>
</evidence>
<accession>A0A9D9HPD0</accession>
<proteinExistence type="inferred from homology"/>
<dbReference type="Pfam" id="PF02355">
    <property type="entry name" value="SecD_SecF_C"/>
    <property type="match status" value="1"/>
</dbReference>
<dbReference type="InterPro" id="IPR022813">
    <property type="entry name" value="SecD/SecF_arch_bac"/>
</dbReference>
<comment type="caution">
    <text evidence="10">Lacks conserved residue(s) required for the propagation of feature annotation.</text>
</comment>
<dbReference type="InterPro" id="IPR022645">
    <property type="entry name" value="SecD/SecF_bac"/>
</dbReference>
<dbReference type="InterPro" id="IPR048634">
    <property type="entry name" value="SecD_SecF_C"/>
</dbReference>
<evidence type="ECO:0000256" key="6">
    <source>
        <dbReference type="ARBA" id="ARBA00022927"/>
    </source>
</evidence>
<dbReference type="HAMAP" id="MF_01464_B">
    <property type="entry name" value="SecF_B"/>
    <property type="match status" value="1"/>
</dbReference>
<dbReference type="InterPro" id="IPR005665">
    <property type="entry name" value="SecF_bac"/>
</dbReference>
<name>A0A9D9HPD0_9SPIR</name>
<dbReference type="InterPro" id="IPR000731">
    <property type="entry name" value="SSD"/>
</dbReference>
<comment type="function">
    <text evidence="10">Part of the Sec protein translocase complex. Interacts with the SecYEG preprotein conducting channel. SecDF uses the proton motive force (PMF) to complete protein translocation after the ATP-dependent function of SecA.</text>
</comment>
<keyword evidence="7 10" id="KW-1133">Transmembrane helix</keyword>
<dbReference type="Proteomes" id="UP000823638">
    <property type="component" value="Unassembled WGS sequence"/>
</dbReference>
<dbReference type="Pfam" id="PF07549">
    <property type="entry name" value="Sec_GG"/>
    <property type="match status" value="1"/>
</dbReference>
<dbReference type="AlphaFoldDB" id="A0A9D9HPD0"/>
<keyword evidence="8 10" id="KW-0811">Translocation</keyword>
<dbReference type="GO" id="GO:0006605">
    <property type="term" value="P:protein targeting"/>
    <property type="evidence" value="ECO:0007669"/>
    <property type="project" value="UniProtKB-UniRule"/>
</dbReference>
<evidence type="ECO:0000259" key="11">
    <source>
        <dbReference type="PROSITE" id="PS50156"/>
    </source>
</evidence>
<dbReference type="NCBIfam" id="TIGR00916">
    <property type="entry name" value="2A0604s01"/>
    <property type="match status" value="1"/>
</dbReference>
<dbReference type="SUPFAM" id="SSF82866">
    <property type="entry name" value="Multidrug efflux transporter AcrB transmembrane domain"/>
    <property type="match status" value="1"/>
</dbReference>
<feature type="transmembrane region" description="Helical" evidence="10">
    <location>
        <begin position="361"/>
        <end position="384"/>
    </location>
</feature>
<evidence type="ECO:0000256" key="9">
    <source>
        <dbReference type="ARBA" id="ARBA00023136"/>
    </source>
</evidence>
<evidence type="ECO:0000256" key="8">
    <source>
        <dbReference type="ARBA" id="ARBA00023010"/>
    </source>
</evidence>
<keyword evidence="2 10" id="KW-0813">Transport</keyword>
<dbReference type="GO" id="GO:0005886">
    <property type="term" value="C:plasma membrane"/>
    <property type="evidence" value="ECO:0007669"/>
    <property type="project" value="UniProtKB-SubCell"/>
</dbReference>
<dbReference type="PRINTS" id="PR01755">
    <property type="entry name" value="SECFTRNLCASE"/>
</dbReference>
<keyword evidence="4" id="KW-0997">Cell inner membrane</keyword>
<dbReference type="PANTHER" id="PTHR30081:SF8">
    <property type="entry name" value="PROTEIN TRANSLOCASE SUBUNIT SECF"/>
    <property type="match status" value="1"/>
</dbReference>